<protein>
    <submittedName>
        <fullName evidence="13">BQ2448_4073 protein</fullName>
    </submittedName>
</protein>
<keyword evidence="9 11" id="KW-0472">Membrane</keyword>
<dbReference type="SUPFAM" id="SSF52343">
    <property type="entry name" value="Ferredoxin reductase-like, C-terminal NADP-linked domain"/>
    <property type="match status" value="1"/>
</dbReference>
<dbReference type="Pfam" id="PF08022">
    <property type="entry name" value="FAD_binding_8"/>
    <property type="match status" value="1"/>
</dbReference>
<feature type="transmembrane region" description="Helical" evidence="11">
    <location>
        <begin position="246"/>
        <end position="269"/>
    </location>
</feature>
<dbReference type="STRING" id="269621.A0A238FN86"/>
<dbReference type="InterPro" id="IPR013121">
    <property type="entry name" value="Fe_red_NAD-bd_6"/>
</dbReference>
<evidence type="ECO:0000256" key="5">
    <source>
        <dbReference type="ARBA" id="ARBA00022982"/>
    </source>
</evidence>
<evidence type="ECO:0000256" key="9">
    <source>
        <dbReference type="ARBA" id="ARBA00023136"/>
    </source>
</evidence>
<reference evidence="14" key="1">
    <citation type="submission" date="2016-09" db="EMBL/GenBank/DDBJ databases">
        <authorList>
            <person name="Jeantristanb JTB J.-T."/>
            <person name="Ricardo R."/>
        </authorList>
    </citation>
    <scope>NUCLEOTIDE SEQUENCE [LARGE SCALE GENOMIC DNA]</scope>
</reference>
<keyword evidence="14" id="KW-1185">Reference proteome</keyword>
<dbReference type="PANTHER" id="PTHR11972:SF153">
    <property type="entry name" value="SUPEROXIDE-GENERATING NADPH OXIDASE HEAVY CHAIN SUBUNIT A"/>
    <property type="match status" value="1"/>
</dbReference>
<proteinExistence type="predicted"/>
<sequence length="692" mass="78989">MDRPTPSTSHRRKNSKLTIDVPTEPLHSNKGRAYPSTPSIIFSADGEHSLDNTGLAREPRERPATFVVPLTPAPRTSTYWRKNKVEQGRLQGLMKLELANSDNPDSEKLVVKEAKLTGLSRIEEWQIWMVNEGSRKVFFGAWCTLQILIFGLGSVNYRFKDNLAQARANFGVTYEIARAAALVLHVDVALILLPVCRSFISYLRRGPLNGTVPFEKSITFRQCNCRGARMGCCMLILCPPRPDKSVAWSMVFFTLVHTFAHLVNAWWLASEAQRPVQDRVRLYFVVLFTLGPMVTGWIMLLALGIMVWFALESKRRQHFERYALAKPGKCHEMLRITGFDNRFWYSHHLMIVLFVNWQAHGMFCLIKPDRPPYCSPSQIGVFWKYWLVGGIIYLGERTLREIRARRRTYISKVILHPSDVYEIQIKMEKMRTKPGQYIFLNCPEVSYWQWHPFTLTSAPEEDYLSVHIRIVGDFTSALAESLGCAVLDTGARGIENVKPPLKKVMPRIMVDGPFGSASEDIFKFEVSMLVGAGIGVTPFASILKSIWYRLNFPQEHKRRSRSRRVYAVQVGAFEWFQSLLQAIEDRDTDNSIEIHTYLTAPVQEDDLNNIFAHDVGGTVDAVTNLRAPTHYGRPNWDRIFQSIAEAHPSTETGVFFCGPKPLGSTLHKLCNKYTQPGEEGVKFHWGKVSRRS</sequence>
<dbReference type="FunFam" id="3.40.50.80:FF:000004">
    <property type="entry name" value="NADPH oxidase isoform 2"/>
    <property type="match status" value="1"/>
</dbReference>
<feature type="transmembrane region" description="Helical" evidence="11">
    <location>
        <begin position="137"/>
        <end position="156"/>
    </location>
</feature>
<dbReference type="GO" id="GO:0006952">
    <property type="term" value="P:defense response"/>
    <property type="evidence" value="ECO:0007669"/>
    <property type="project" value="TreeGrafter"/>
</dbReference>
<dbReference type="PROSITE" id="PS51384">
    <property type="entry name" value="FAD_FR"/>
    <property type="match status" value="1"/>
</dbReference>
<dbReference type="Pfam" id="PF08030">
    <property type="entry name" value="NAD_binding_6"/>
    <property type="match status" value="1"/>
</dbReference>
<dbReference type="EMBL" id="FMSP01000009">
    <property type="protein sequence ID" value="SCV72536.1"/>
    <property type="molecule type" value="Genomic_DNA"/>
</dbReference>
<keyword evidence="3 11" id="KW-0812">Transmembrane</keyword>
<dbReference type="InterPro" id="IPR017938">
    <property type="entry name" value="Riboflavin_synthase-like_b-brl"/>
</dbReference>
<accession>A0A238FN86</accession>
<comment type="subcellular location">
    <subcellularLocation>
        <location evidence="1">Membrane</location>
        <topology evidence="1">Multi-pass membrane protein</topology>
    </subcellularLocation>
</comment>
<organism evidence="13 14">
    <name type="scientific">Microbotryum intermedium</name>
    <dbReference type="NCBI Taxonomy" id="269621"/>
    <lineage>
        <taxon>Eukaryota</taxon>
        <taxon>Fungi</taxon>
        <taxon>Dikarya</taxon>
        <taxon>Basidiomycota</taxon>
        <taxon>Pucciniomycotina</taxon>
        <taxon>Microbotryomycetes</taxon>
        <taxon>Microbotryales</taxon>
        <taxon>Microbotryaceae</taxon>
        <taxon>Microbotryum</taxon>
    </lineage>
</organism>
<dbReference type="OrthoDB" id="167398at2759"/>
<dbReference type="InterPro" id="IPR017927">
    <property type="entry name" value="FAD-bd_FR_type"/>
</dbReference>
<name>A0A238FN86_9BASI</name>
<dbReference type="PRINTS" id="PR00466">
    <property type="entry name" value="GP91PHOX"/>
</dbReference>
<evidence type="ECO:0000256" key="11">
    <source>
        <dbReference type="SAM" id="Phobius"/>
    </source>
</evidence>
<evidence type="ECO:0000256" key="10">
    <source>
        <dbReference type="SAM" id="MobiDB-lite"/>
    </source>
</evidence>
<evidence type="ECO:0000256" key="3">
    <source>
        <dbReference type="ARBA" id="ARBA00022692"/>
    </source>
</evidence>
<dbReference type="Proteomes" id="UP000198372">
    <property type="component" value="Unassembled WGS sequence"/>
</dbReference>
<dbReference type="Gene3D" id="3.40.50.80">
    <property type="entry name" value="Nucleotide-binding domain of ferredoxin-NADP reductase (FNR) module"/>
    <property type="match status" value="1"/>
</dbReference>
<dbReference type="SFLD" id="SFLDG01169">
    <property type="entry name" value="NADPH_oxidase_subgroup_(NOX)"/>
    <property type="match status" value="1"/>
</dbReference>
<evidence type="ECO:0000256" key="1">
    <source>
        <dbReference type="ARBA" id="ARBA00004141"/>
    </source>
</evidence>
<feature type="transmembrane region" description="Helical" evidence="11">
    <location>
        <begin position="176"/>
        <end position="196"/>
    </location>
</feature>
<feature type="region of interest" description="Disordered" evidence="10">
    <location>
        <begin position="1"/>
        <end position="35"/>
    </location>
</feature>
<keyword evidence="8" id="KW-0408">Iron</keyword>
<dbReference type="SUPFAM" id="SSF63380">
    <property type="entry name" value="Riboflavin synthase domain-like"/>
    <property type="match status" value="1"/>
</dbReference>
<dbReference type="GO" id="GO:0046872">
    <property type="term" value="F:metal ion binding"/>
    <property type="evidence" value="ECO:0007669"/>
    <property type="project" value="UniProtKB-KW"/>
</dbReference>
<dbReference type="GO" id="GO:0042554">
    <property type="term" value="P:superoxide anion generation"/>
    <property type="evidence" value="ECO:0007669"/>
    <property type="project" value="TreeGrafter"/>
</dbReference>
<dbReference type="InterPro" id="IPR050369">
    <property type="entry name" value="RBOH/FRE"/>
</dbReference>
<keyword evidence="4" id="KW-0479">Metal-binding</keyword>
<dbReference type="PANTHER" id="PTHR11972">
    <property type="entry name" value="NADPH OXIDASE"/>
    <property type="match status" value="1"/>
</dbReference>
<evidence type="ECO:0000256" key="6">
    <source>
        <dbReference type="ARBA" id="ARBA00022989"/>
    </source>
</evidence>
<dbReference type="InterPro" id="IPR013112">
    <property type="entry name" value="FAD-bd_8"/>
</dbReference>
<keyword evidence="6 11" id="KW-1133">Transmembrane helix</keyword>
<dbReference type="Gene3D" id="2.40.30.10">
    <property type="entry name" value="Translation factors"/>
    <property type="match status" value="1"/>
</dbReference>
<evidence type="ECO:0000256" key="7">
    <source>
        <dbReference type="ARBA" id="ARBA00023002"/>
    </source>
</evidence>
<feature type="transmembrane region" description="Helical" evidence="11">
    <location>
        <begin position="281"/>
        <end position="311"/>
    </location>
</feature>
<evidence type="ECO:0000259" key="12">
    <source>
        <dbReference type="PROSITE" id="PS51384"/>
    </source>
</evidence>
<keyword evidence="7" id="KW-0560">Oxidoreductase</keyword>
<evidence type="ECO:0000256" key="4">
    <source>
        <dbReference type="ARBA" id="ARBA00022723"/>
    </source>
</evidence>
<dbReference type="InterPro" id="IPR000778">
    <property type="entry name" value="Cyt_b245_heavy_chain"/>
</dbReference>
<keyword evidence="5" id="KW-0249">Electron transport</keyword>
<feature type="domain" description="FAD-binding FR-type" evidence="12">
    <location>
        <begin position="397"/>
        <end position="520"/>
    </location>
</feature>
<keyword evidence="2" id="KW-0349">Heme</keyword>
<evidence type="ECO:0000256" key="2">
    <source>
        <dbReference type="ARBA" id="ARBA00022617"/>
    </source>
</evidence>
<dbReference type="InterPro" id="IPR039261">
    <property type="entry name" value="FNR_nucleotide-bd"/>
</dbReference>
<evidence type="ECO:0000313" key="14">
    <source>
        <dbReference type="Proteomes" id="UP000198372"/>
    </source>
</evidence>
<keyword evidence="5" id="KW-0813">Transport</keyword>
<dbReference type="GO" id="GO:0016175">
    <property type="term" value="F:superoxide-generating NAD(P)H oxidase activity"/>
    <property type="evidence" value="ECO:0007669"/>
    <property type="project" value="TreeGrafter"/>
</dbReference>
<dbReference type="CDD" id="cd06186">
    <property type="entry name" value="NOX_Duox_like_FAD_NADP"/>
    <property type="match status" value="1"/>
</dbReference>
<dbReference type="GO" id="GO:0043020">
    <property type="term" value="C:NADPH oxidase complex"/>
    <property type="evidence" value="ECO:0007669"/>
    <property type="project" value="TreeGrafter"/>
</dbReference>
<dbReference type="AlphaFoldDB" id="A0A238FN86"/>
<evidence type="ECO:0000256" key="8">
    <source>
        <dbReference type="ARBA" id="ARBA00023004"/>
    </source>
</evidence>
<evidence type="ECO:0000313" key="13">
    <source>
        <dbReference type="EMBL" id="SCV72536.1"/>
    </source>
</evidence>
<gene>
    <name evidence="13" type="ORF">BQ2448_4073</name>
</gene>